<dbReference type="GO" id="GO:0043023">
    <property type="term" value="F:ribosomal large subunit binding"/>
    <property type="evidence" value="ECO:0007669"/>
    <property type="project" value="TreeGrafter"/>
</dbReference>
<dbReference type="AlphaFoldDB" id="A0A9P0M3W9"/>
<evidence type="ECO:0000256" key="5">
    <source>
        <dbReference type="SAM" id="Coils"/>
    </source>
</evidence>
<dbReference type="GO" id="GO:0005737">
    <property type="term" value="C:cytoplasm"/>
    <property type="evidence" value="ECO:0007669"/>
    <property type="project" value="UniProtKB-SubCell"/>
</dbReference>
<feature type="coiled-coil region" evidence="5">
    <location>
        <begin position="79"/>
        <end position="106"/>
    </location>
</feature>
<feature type="region of interest" description="Disordered" evidence="6">
    <location>
        <begin position="390"/>
        <end position="518"/>
    </location>
</feature>
<evidence type="ECO:0000256" key="6">
    <source>
        <dbReference type="SAM" id="MobiDB-lite"/>
    </source>
</evidence>
<evidence type="ECO:0000256" key="1">
    <source>
        <dbReference type="ARBA" id="ARBA00004496"/>
    </source>
</evidence>
<dbReference type="GO" id="GO:1990112">
    <property type="term" value="C:RQC complex"/>
    <property type="evidence" value="ECO:0007669"/>
    <property type="project" value="TreeGrafter"/>
</dbReference>
<evidence type="ECO:0008006" key="11">
    <source>
        <dbReference type="Google" id="ProtNLM"/>
    </source>
</evidence>
<dbReference type="InterPro" id="IPR008532">
    <property type="entry name" value="NFACT_RNA-bd"/>
</dbReference>
<protein>
    <recommendedName>
        <fullName evidence="11">Serologically defined colon cancer antigen 1</fullName>
    </recommendedName>
</protein>
<dbReference type="OrthoDB" id="207084at2759"/>
<organism evidence="9 10">
    <name type="scientific">Acanthoscelides obtectus</name>
    <name type="common">Bean weevil</name>
    <name type="synonym">Bruchus obtectus</name>
    <dbReference type="NCBI Taxonomy" id="200917"/>
    <lineage>
        <taxon>Eukaryota</taxon>
        <taxon>Metazoa</taxon>
        <taxon>Ecdysozoa</taxon>
        <taxon>Arthropoda</taxon>
        <taxon>Hexapoda</taxon>
        <taxon>Insecta</taxon>
        <taxon>Pterygota</taxon>
        <taxon>Neoptera</taxon>
        <taxon>Endopterygota</taxon>
        <taxon>Coleoptera</taxon>
        <taxon>Polyphaga</taxon>
        <taxon>Cucujiformia</taxon>
        <taxon>Chrysomeloidea</taxon>
        <taxon>Chrysomelidae</taxon>
        <taxon>Bruchinae</taxon>
        <taxon>Bruchini</taxon>
        <taxon>Acanthoscelides</taxon>
    </lineage>
</organism>
<keyword evidence="10" id="KW-1185">Reference proteome</keyword>
<dbReference type="Pfam" id="PF05670">
    <property type="entry name" value="NFACT-R_1"/>
    <property type="match status" value="1"/>
</dbReference>
<dbReference type="EMBL" id="CAKOFQ010007705">
    <property type="protein sequence ID" value="CAH2006739.1"/>
    <property type="molecule type" value="Genomic_DNA"/>
</dbReference>
<feature type="compositionally biased region" description="Basic and acidic residues" evidence="6">
    <location>
        <begin position="481"/>
        <end position="496"/>
    </location>
</feature>
<comment type="caution">
    <text evidence="9">The sequence shown here is derived from an EMBL/GenBank/DDBJ whole genome shotgun (WGS) entry which is preliminary data.</text>
</comment>
<dbReference type="GO" id="GO:1990116">
    <property type="term" value="P:ribosome-associated ubiquitin-dependent protein catabolic process"/>
    <property type="evidence" value="ECO:0007669"/>
    <property type="project" value="TreeGrafter"/>
</dbReference>
<feature type="compositionally biased region" description="Acidic residues" evidence="6">
    <location>
        <begin position="289"/>
        <end position="313"/>
    </location>
</feature>
<dbReference type="PANTHER" id="PTHR15239:SF6">
    <property type="entry name" value="RIBOSOME QUALITY CONTROL COMPLEX SUBUNIT NEMF"/>
    <property type="match status" value="1"/>
</dbReference>
<feature type="compositionally biased region" description="Basic and acidic residues" evidence="6">
    <location>
        <begin position="314"/>
        <end position="326"/>
    </location>
</feature>
<comment type="similarity">
    <text evidence="2">Belongs to the NEMF family.</text>
</comment>
<evidence type="ECO:0000256" key="2">
    <source>
        <dbReference type="ARBA" id="ARBA00008318"/>
    </source>
</evidence>
<dbReference type="InterPro" id="IPR021846">
    <property type="entry name" value="NFACT-C"/>
</dbReference>
<feature type="domain" description="NFACT protein C-terminal" evidence="8">
    <location>
        <begin position="518"/>
        <end position="608"/>
    </location>
</feature>
<sequence length="618" mass="69725">MVKEAASKGDPVAQKIKELKLEINHISLYLTDPYEDLDSGGESDDSDSDKLPPMTVDIDLALTAFANARKYYDKKRFAAKKQQKTLESQSKALKNAEKKTKQTLKEVQTITNINKARKTYWFEKFFWFISSENYLVIAGRDQQQNELIVKRYMKPNDVYVHADIHGASSVVIKNPSGQPVPPKTLNEAGTMAICYSVAWDAKVVTNAYWVWGNQVTKTAPTGEYLSTGSFMIRGKKNFLPPSHLILGLGFLFRLEDGCVERHLGERKVLTQNEEDALGIEASEQSKDEVEVEILDESDEEETKEETTVTDDVDKENSAGKPEKEENIQEDVTEESKDHPEKSSDDDDEDAKFPDTQIKIQHFAGTKINILTEPSNIGNKLKDEDIDNVIYLGDDKPIIVTSKGSKSRGNSESKNKKPKDQDKKVEFKESKQQQVQQKRGQKSKLKKIKEKYKDQDDEERKLRMDILQSSGSSKDNKKNKKNKDGSSDVKRKQEPRQPRPVVPKEPGEEGDDEEPTVQADVDMIDSLSGIPVSEDELLFAVPVVAPYNTLSNYKFKVKLTPGTGKRGKAAKTAVAMFLKERTVTPRERDLLKAVKDEQLARNIPGKVKLSAPRLQNLRK</sequence>
<dbReference type="InterPro" id="IPR051608">
    <property type="entry name" value="RQC_Subunit_NEMF"/>
</dbReference>
<dbReference type="PANTHER" id="PTHR15239">
    <property type="entry name" value="NUCLEAR EXPORT MEDIATOR FACTOR NEMF"/>
    <property type="match status" value="1"/>
</dbReference>
<feature type="compositionally biased region" description="Basic and acidic residues" evidence="6">
    <location>
        <begin position="333"/>
        <end position="342"/>
    </location>
</feature>
<feature type="compositionally biased region" description="Basic and acidic residues" evidence="6">
    <location>
        <begin position="450"/>
        <end position="463"/>
    </location>
</feature>
<feature type="compositionally biased region" description="Basic residues" evidence="6">
    <location>
        <begin position="438"/>
        <end position="449"/>
    </location>
</feature>
<evidence type="ECO:0000259" key="8">
    <source>
        <dbReference type="Pfam" id="PF11923"/>
    </source>
</evidence>
<comment type="subcellular location">
    <subcellularLocation>
        <location evidence="1">Cytoplasm</location>
    </subcellularLocation>
</comment>
<evidence type="ECO:0000313" key="10">
    <source>
        <dbReference type="Proteomes" id="UP001152888"/>
    </source>
</evidence>
<evidence type="ECO:0000256" key="3">
    <source>
        <dbReference type="ARBA" id="ARBA00022490"/>
    </source>
</evidence>
<accession>A0A9P0M3W9</accession>
<reference evidence="9" key="1">
    <citation type="submission" date="2022-03" db="EMBL/GenBank/DDBJ databases">
        <authorList>
            <person name="Sayadi A."/>
        </authorList>
    </citation>
    <scope>NUCLEOTIDE SEQUENCE</scope>
</reference>
<name>A0A9P0M3W9_ACAOB</name>
<keyword evidence="3" id="KW-0963">Cytoplasm</keyword>
<keyword evidence="4 5" id="KW-0175">Coiled coil</keyword>
<proteinExistence type="inferred from homology"/>
<feature type="domain" description="NFACT RNA-binding" evidence="7">
    <location>
        <begin position="124"/>
        <end position="234"/>
    </location>
</feature>
<feature type="compositionally biased region" description="Basic and acidic residues" evidence="6">
    <location>
        <begin position="408"/>
        <end position="430"/>
    </location>
</feature>
<evidence type="ECO:0000259" key="7">
    <source>
        <dbReference type="Pfam" id="PF05670"/>
    </source>
</evidence>
<gene>
    <name evidence="9" type="ORF">ACAOBT_LOCUS29263</name>
</gene>
<feature type="region of interest" description="Disordered" evidence="6">
    <location>
        <begin position="274"/>
        <end position="358"/>
    </location>
</feature>
<dbReference type="GO" id="GO:0000049">
    <property type="term" value="F:tRNA binding"/>
    <property type="evidence" value="ECO:0007669"/>
    <property type="project" value="TreeGrafter"/>
</dbReference>
<dbReference type="GO" id="GO:0072344">
    <property type="term" value="P:rescue of stalled ribosome"/>
    <property type="evidence" value="ECO:0007669"/>
    <property type="project" value="TreeGrafter"/>
</dbReference>
<dbReference type="Pfam" id="PF11923">
    <property type="entry name" value="NFACT-C"/>
    <property type="match status" value="1"/>
</dbReference>
<evidence type="ECO:0000313" key="9">
    <source>
        <dbReference type="EMBL" id="CAH2006739.1"/>
    </source>
</evidence>
<evidence type="ECO:0000256" key="4">
    <source>
        <dbReference type="ARBA" id="ARBA00023054"/>
    </source>
</evidence>
<dbReference type="Proteomes" id="UP001152888">
    <property type="component" value="Unassembled WGS sequence"/>
</dbReference>